<dbReference type="AlphaFoldDB" id="A0A8H4PP46"/>
<dbReference type="EMBL" id="JAAVMX010000007">
    <property type="protein sequence ID" value="KAF4506140.1"/>
    <property type="molecule type" value="Genomic_DNA"/>
</dbReference>
<dbReference type="InterPro" id="IPR046670">
    <property type="entry name" value="DUF6540"/>
</dbReference>
<sequence>MASRTIYLAKFRPSANQRAHFPIFIPNAAMSHMDLSTQIRQTACSGTIIHVVGEPLMAGYMLEIKRNYECSLSRDDLEQLIPLGSIDSDNIFEPPDAAPAK</sequence>
<evidence type="ECO:0000313" key="2">
    <source>
        <dbReference type="Proteomes" id="UP000557566"/>
    </source>
</evidence>
<keyword evidence="2" id="KW-1185">Reference proteome</keyword>
<organism evidence="1 2">
    <name type="scientific">Ophiocordyceps sinensis</name>
    <dbReference type="NCBI Taxonomy" id="72228"/>
    <lineage>
        <taxon>Eukaryota</taxon>
        <taxon>Fungi</taxon>
        <taxon>Dikarya</taxon>
        <taxon>Ascomycota</taxon>
        <taxon>Pezizomycotina</taxon>
        <taxon>Sordariomycetes</taxon>
        <taxon>Hypocreomycetidae</taxon>
        <taxon>Hypocreales</taxon>
        <taxon>Ophiocordycipitaceae</taxon>
        <taxon>Ophiocordyceps</taxon>
    </lineage>
</organism>
<gene>
    <name evidence="1" type="ORF">G6O67_006256</name>
</gene>
<accession>A0A8H4PP46</accession>
<dbReference type="OrthoDB" id="1658288at2759"/>
<name>A0A8H4PP46_9HYPO</name>
<dbReference type="Pfam" id="PF20174">
    <property type="entry name" value="DUF6540"/>
    <property type="match status" value="1"/>
</dbReference>
<protein>
    <submittedName>
        <fullName evidence="1">Uncharacterized protein</fullName>
    </submittedName>
</protein>
<evidence type="ECO:0000313" key="1">
    <source>
        <dbReference type="EMBL" id="KAF4506140.1"/>
    </source>
</evidence>
<dbReference type="Proteomes" id="UP000557566">
    <property type="component" value="Unassembled WGS sequence"/>
</dbReference>
<reference evidence="1 2" key="1">
    <citation type="journal article" date="2020" name="Genome Biol. Evol.">
        <title>A new high-quality draft genome assembly of the Chinese cordyceps Ophiocordyceps sinensis.</title>
        <authorList>
            <person name="Shu R."/>
            <person name="Zhang J."/>
            <person name="Meng Q."/>
            <person name="Zhang H."/>
            <person name="Zhou G."/>
            <person name="Li M."/>
            <person name="Wu P."/>
            <person name="Zhao Y."/>
            <person name="Chen C."/>
            <person name="Qin Q."/>
        </authorList>
    </citation>
    <scope>NUCLEOTIDE SEQUENCE [LARGE SCALE GENOMIC DNA]</scope>
    <source>
        <strain evidence="1 2">IOZ07</strain>
    </source>
</reference>
<comment type="caution">
    <text evidence="1">The sequence shown here is derived from an EMBL/GenBank/DDBJ whole genome shotgun (WGS) entry which is preliminary data.</text>
</comment>
<proteinExistence type="predicted"/>